<accession>A0ABT3G9C2</accession>
<evidence type="ECO:0000259" key="2">
    <source>
        <dbReference type="Pfam" id="PF22725"/>
    </source>
</evidence>
<dbReference type="RefSeq" id="WP_264516027.1">
    <property type="nucleotide sequence ID" value="NZ_JAPDDR010000015.1"/>
</dbReference>
<dbReference type="Proteomes" id="UP001165653">
    <property type="component" value="Unassembled WGS sequence"/>
</dbReference>
<dbReference type="InterPro" id="IPR036291">
    <property type="entry name" value="NAD(P)-bd_dom_sf"/>
</dbReference>
<comment type="caution">
    <text evidence="3">The sequence shown here is derived from an EMBL/GenBank/DDBJ whole genome shotgun (WGS) entry which is preliminary data.</text>
</comment>
<organism evidence="3 4">
    <name type="scientific">Luteolibacter rhizosphaerae</name>
    <dbReference type="NCBI Taxonomy" id="2989719"/>
    <lineage>
        <taxon>Bacteria</taxon>
        <taxon>Pseudomonadati</taxon>
        <taxon>Verrucomicrobiota</taxon>
        <taxon>Verrucomicrobiia</taxon>
        <taxon>Verrucomicrobiales</taxon>
        <taxon>Verrucomicrobiaceae</taxon>
        <taxon>Luteolibacter</taxon>
    </lineage>
</organism>
<dbReference type="InterPro" id="IPR055170">
    <property type="entry name" value="GFO_IDH_MocA-like_dom"/>
</dbReference>
<dbReference type="SUPFAM" id="SSF55347">
    <property type="entry name" value="Glyceraldehyde-3-phosphate dehydrogenase-like, C-terminal domain"/>
    <property type="match status" value="1"/>
</dbReference>
<gene>
    <name evidence="3" type="ORF">OJ996_22880</name>
</gene>
<keyword evidence="4" id="KW-1185">Reference proteome</keyword>
<dbReference type="Gene3D" id="3.30.360.10">
    <property type="entry name" value="Dihydrodipicolinate Reductase, domain 2"/>
    <property type="match status" value="1"/>
</dbReference>
<dbReference type="PANTHER" id="PTHR43249">
    <property type="entry name" value="UDP-N-ACETYL-2-AMINO-2-DEOXY-D-GLUCURONATE OXIDASE"/>
    <property type="match status" value="1"/>
</dbReference>
<dbReference type="InterPro" id="IPR052515">
    <property type="entry name" value="Gfo/Idh/MocA_Oxidoreductase"/>
</dbReference>
<protein>
    <submittedName>
        <fullName evidence="3">Gfo/Idh/MocA family oxidoreductase</fullName>
    </submittedName>
</protein>
<reference evidence="3" key="1">
    <citation type="submission" date="2022-10" db="EMBL/GenBank/DDBJ databases">
        <title>Luteolibacter sp. GHJ8, whole genome shotgun sequencing project.</title>
        <authorList>
            <person name="Zhao G."/>
            <person name="Shen L."/>
        </authorList>
    </citation>
    <scope>NUCLEOTIDE SEQUENCE</scope>
    <source>
        <strain evidence="3">GHJ8</strain>
    </source>
</reference>
<dbReference type="EMBL" id="JAPDDR010000015">
    <property type="protein sequence ID" value="MCW1916451.1"/>
    <property type="molecule type" value="Genomic_DNA"/>
</dbReference>
<dbReference type="Gene3D" id="3.40.50.720">
    <property type="entry name" value="NAD(P)-binding Rossmann-like Domain"/>
    <property type="match status" value="1"/>
</dbReference>
<dbReference type="Pfam" id="PF01408">
    <property type="entry name" value="GFO_IDH_MocA"/>
    <property type="match status" value="1"/>
</dbReference>
<sequence>MKFGIIGAGMIGHFHAKAITAMSGGELHSVFDLRAEAAEKLATEYGAKPYSDMAAFLADPELEIVTVGTPSGAHLDPSLAALNAGKHVICEKPLEVTVERVDQLINAAKANGKTIAAVLNRRFHPGMDAFKKASDEGRFGKLTSASCYVKWYRDQAYYDSAAWRGTWALDGGGALMNQSIHTIDALIYLAGPVKAVQANTACLAHTDIEVEDIAVAIVEFQNGARGVIEGSTCTWSKDGHPARVQLCGTEGSVFLADEAFELWDFMHEKPEDAEIRSTLMKGQSAGLGANDPKAINFYQHQRNFEEVVNAIKEGREPTVSATEARKPVELIRAIYESAQNGGKRIELNS</sequence>
<dbReference type="SUPFAM" id="SSF51735">
    <property type="entry name" value="NAD(P)-binding Rossmann-fold domains"/>
    <property type="match status" value="1"/>
</dbReference>
<evidence type="ECO:0000259" key="1">
    <source>
        <dbReference type="Pfam" id="PF01408"/>
    </source>
</evidence>
<evidence type="ECO:0000313" key="4">
    <source>
        <dbReference type="Proteomes" id="UP001165653"/>
    </source>
</evidence>
<proteinExistence type="predicted"/>
<dbReference type="Pfam" id="PF22725">
    <property type="entry name" value="GFO_IDH_MocA_C3"/>
    <property type="match status" value="1"/>
</dbReference>
<dbReference type="InterPro" id="IPR000683">
    <property type="entry name" value="Gfo/Idh/MocA-like_OxRdtase_N"/>
</dbReference>
<feature type="domain" description="GFO/IDH/MocA-like oxidoreductase" evidence="2">
    <location>
        <begin position="130"/>
        <end position="253"/>
    </location>
</feature>
<dbReference type="PANTHER" id="PTHR43249:SF1">
    <property type="entry name" value="D-GLUCOSIDE 3-DEHYDROGENASE"/>
    <property type="match status" value="1"/>
</dbReference>
<name>A0ABT3G9C2_9BACT</name>
<feature type="domain" description="Gfo/Idh/MocA-like oxidoreductase N-terminal" evidence="1">
    <location>
        <begin position="1"/>
        <end position="115"/>
    </location>
</feature>
<evidence type="ECO:0000313" key="3">
    <source>
        <dbReference type="EMBL" id="MCW1916451.1"/>
    </source>
</evidence>